<dbReference type="PANTHER" id="PTHR43464:SF90">
    <property type="entry name" value="METHYLTRANSFERASE TYPE 11"/>
    <property type="match status" value="1"/>
</dbReference>
<dbReference type="Proteomes" id="UP000319836">
    <property type="component" value="Unassembled WGS sequence"/>
</dbReference>
<proteinExistence type="predicted"/>
<name>A0A538TZP0_UNCEI</name>
<accession>A0A538TZP0</accession>
<sequence>MARQSGDRRVLHARARASQGRHVGALPRARRGRRLYRAPSPLSTGAEALVTYRPREFWDRRLSEQFDLRGTGQPGLSEAYNRACYDLRLDVLTGALRDQGFDPRGKRVLDVGCGTGFFTAYYLARGAALTGIDIAPTSIERLAQRHPEARFRLADVGEATLDERFDLVNAFDVLYHITDDAHWEHAVRTLADAVLPEGLLLLTDTFPARGGAREAEHNRMRPLSRYRALLDPAGLETRAMLPTHVLLNRELGGFRFLNRAPRLLYGFDRALLALGFGHDPAVSKLLVARRVRAATTPR</sequence>
<dbReference type="SUPFAM" id="SSF53335">
    <property type="entry name" value="S-adenosyl-L-methionine-dependent methyltransferases"/>
    <property type="match status" value="1"/>
</dbReference>
<dbReference type="InterPro" id="IPR029063">
    <property type="entry name" value="SAM-dependent_MTases_sf"/>
</dbReference>
<feature type="compositionally biased region" description="Basic and acidic residues" evidence="1">
    <location>
        <begin position="1"/>
        <end position="10"/>
    </location>
</feature>
<dbReference type="Gene3D" id="3.40.50.150">
    <property type="entry name" value="Vaccinia Virus protein VP39"/>
    <property type="match status" value="1"/>
</dbReference>
<feature type="region of interest" description="Disordered" evidence="1">
    <location>
        <begin position="1"/>
        <end position="23"/>
    </location>
</feature>
<evidence type="ECO:0000313" key="3">
    <source>
        <dbReference type="Proteomes" id="UP000319836"/>
    </source>
</evidence>
<dbReference type="Pfam" id="PF13489">
    <property type="entry name" value="Methyltransf_23"/>
    <property type="match status" value="1"/>
</dbReference>
<dbReference type="CDD" id="cd02440">
    <property type="entry name" value="AdoMet_MTases"/>
    <property type="match status" value="1"/>
</dbReference>
<organism evidence="2 3">
    <name type="scientific">Eiseniibacteriota bacterium</name>
    <dbReference type="NCBI Taxonomy" id="2212470"/>
    <lineage>
        <taxon>Bacteria</taxon>
        <taxon>Candidatus Eiseniibacteriota</taxon>
    </lineage>
</organism>
<reference evidence="2 3" key="1">
    <citation type="journal article" date="2019" name="Nat. Microbiol.">
        <title>Mediterranean grassland soil C-N compound turnover is dependent on rainfall and depth, and is mediated by genomically divergent microorganisms.</title>
        <authorList>
            <person name="Diamond S."/>
            <person name="Andeer P.F."/>
            <person name="Li Z."/>
            <person name="Crits-Christoph A."/>
            <person name="Burstein D."/>
            <person name="Anantharaman K."/>
            <person name="Lane K.R."/>
            <person name="Thomas B.C."/>
            <person name="Pan C."/>
            <person name="Northen T.R."/>
            <person name="Banfield J.F."/>
        </authorList>
    </citation>
    <scope>NUCLEOTIDE SEQUENCE [LARGE SCALE GENOMIC DNA]</scope>
    <source>
        <strain evidence="2">WS_10</strain>
    </source>
</reference>
<gene>
    <name evidence="2" type="ORF">E6K80_13210</name>
</gene>
<dbReference type="GO" id="GO:0008168">
    <property type="term" value="F:methyltransferase activity"/>
    <property type="evidence" value="ECO:0007669"/>
    <property type="project" value="UniProtKB-KW"/>
</dbReference>
<dbReference type="PANTHER" id="PTHR43464">
    <property type="entry name" value="METHYLTRANSFERASE"/>
    <property type="match status" value="1"/>
</dbReference>
<evidence type="ECO:0000313" key="2">
    <source>
        <dbReference type="EMBL" id="TMQ68989.1"/>
    </source>
</evidence>
<comment type="caution">
    <text evidence="2">The sequence shown here is derived from an EMBL/GenBank/DDBJ whole genome shotgun (WGS) entry which is preliminary data.</text>
</comment>
<dbReference type="AlphaFoldDB" id="A0A538TZP0"/>
<keyword evidence="2" id="KW-0808">Transferase</keyword>
<dbReference type="EMBL" id="VBPA01000354">
    <property type="protein sequence ID" value="TMQ68989.1"/>
    <property type="molecule type" value="Genomic_DNA"/>
</dbReference>
<dbReference type="GO" id="GO:0032259">
    <property type="term" value="P:methylation"/>
    <property type="evidence" value="ECO:0007669"/>
    <property type="project" value="UniProtKB-KW"/>
</dbReference>
<evidence type="ECO:0000256" key="1">
    <source>
        <dbReference type="SAM" id="MobiDB-lite"/>
    </source>
</evidence>
<keyword evidence="2" id="KW-0489">Methyltransferase</keyword>
<protein>
    <submittedName>
        <fullName evidence="2">Class I SAM-dependent methyltransferase</fullName>
    </submittedName>
</protein>